<dbReference type="EMBL" id="CP017478">
    <property type="protein sequence ID" value="AOW21395.1"/>
    <property type="molecule type" value="Genomic_DNA"/>
</dbReference>
<name>A0A1D8PA12_9FLAO</name>
<evidence type="ECO:0000313" key="3">
    <source>
        <dbReference type="Proteomes" id="UP000176050"/>
    </source>
</evidence>
<dbReference type="Proteomes" id="UP000176050">
    <property type="component" value="Chromosome"/>
</dbReference>
<keyword evidence="1" id="KW-0732">Signal</keyword>
<dbReference type="RefSeq" id="WP_070237555.1">
    <property type="nucleotide sequence ID" value="NZ_CP017478.1"/>
</dbReference>
<evidence type="ECO:0000313" key="2">
    <source>
        <dbReference type="EMBL" id="AOW21395.1"/>
    </source>
</evidence>
<proteinExistence type="predicted"/>
<dbReference type="KEGG" id="lul:LPB138_12215"/>
<evidence type="ECO:0000256" key="1">
    <source>
        <dbReference type="SAM" id="SignalP"/>
    </source>
</evidence>
<evidence type="ECO:0008006" key="4">
    <source>
        <dbReference type="Google" id="ProtNLM"/>
    </source>
</evidence>
<sequence length="173" mass="19533">MKKITLITLLLVGISTFAQEKTNEFNHEVKIDGAKLAFATIIEVSYENVNKKSSGYGISLLINPRESDIYFEKFSITPFYRMYFFNKEDYGAKGLFVEGFTKFSFGTDDLFYEVENEDNNYFDAAIGIAIGKKWVNSNGFILEIFAGGGRVLGFSDYSPEGFFRGGISIGKRF</sequence>
<feature type="chain" id="PRO_5009110929" description="DUF3575 domain-containing protein" evidence="1">
    <location>
        <begin position="19"/>
        <end position="173"/>
    </location>
</feature>
<feature type="signal peptide" evidence="1">
    <location>
        <begin position="1"/>
        <end position="18"/>
    </location>
</feature>
<keyword evidence="3" id="KW-1185">Reference proteome</keyword>
<gene>
    <name evidence="2" type="ORF">LPB138_12215</name>
</gene>
<dbReference type="OrthoDB" id="768080at2"/>
<dbReference type="STRING" id="1850246.LPB138_12215"/>
<reference evidence="2 3" key="1">
    <citation type="submission" date="2016-10" db="EMBL/GenBank/DDBJ databases">
        <title>Lutibacter sp. LPB0138, isolated from marine gastropod.</title>
        <authorList>
            <person name="Kim E."/>
            <person name="Yi H."/>
        </authorList>
    </citation>
    <scope>NUCLEOTIDE SEQUENCE [LARGE SCALE GENOMIC DNA]</scope>
    <source>
        <strain evidence="2 3">LPB0138</strain>
    </source>
</reference>
<dbReference type="AlphaFoldDB" id="A0A1D8PA12"/>
<organism evidence="2 3">
    <name type="scientific">Urechidicola croceus</name>
    <dbReference type="NCBI Taxonomy" id="1850246"/>
    <lineage>
        <taxon>Bacteria</taxon>
        <taxon>Pseudomonadati</taxon>
        <taxon>Bacteroidota</taxon>
        <taxon>Flavobacteriia</taxon>
        <taxon>Flavobacteriales</taxon>
        <taxon>Flavobacteriaceae</taxon>
        <taxon>Urechidicola</taxon>
    </lineage>
</organism>
<accession>A0A1D8PA12</accession>
<protein>
    <recommendedName>
        <fullName evidence="4">DUF3575 domain-containing protein</fullName>
    </recommendedName>
</protein>